<dbReference type="InterPro" id="IPR029063">
    <property type="entry name" value="SAM-dependent_MTases_sf"/>
</dbReference>
<dbReference type="Gene3D" id="3.40.50.150">
    <property type="entry name" value="Vaccinia Virus protein VP39"/>
    <property type="match status" value="1"/>
</dbReference>
<dbReference type="OrthoDB" id="5175904at2"/>
<dbReference type="EMBL" id="MSIE01000053">
    <property type="protein sequence ID" value="OLF13592.1"/>
    <property type="molecule type" value="Genomic_DNA"/>
</dbReference>
<dbReference type="Pfam" id="PF04672">
    <property type="entry name" value="Methyltransf_19"/>
    <property type="match status" value="1"/>
</dbReference>
<reference evidence="1 2" key="1">
    <citation type="submission" date="2016-12" db="EMBL/GenBank/DDBJ databases">
        <title>The draft genome sequence of Actinophytocola sp. 11-183.</title>
        <authorList>
            <person name="Wang W."/>
            <person name="Yuan L."/>
        </authorList>
    </citation>
    <scope>NUCLEOTIDE SEQUENCE [LARGE SCALE GENOMIC DNA]</scope>
    <source>
        <strain evidence="1 2">11-183</strain>
    </source>
</reference>
<dbReference type="STRING" id="1912961.BU204_26465"/>
<evidence type="ECO:0000313" key="2">
    <source>
        <dbReference type="Proteomes" id="UP000185596"/>
    </source>
</evidence>
<dbReference type="InterPro" id="IPR006764">
    <property type="entry name" value="SAM_dep_MeTrfase_SAV2177_type"/>
</dbReference>
<evidence type="ECO:0008006" key="3">
    <source>
        <dbReference type="Google" id="ProtNLM"/>
    </source>
</evidence>
<proteinExistence type="predicted"/>
<sequence>MSEVPGNGSRLGPPGVQRRANIARVNDAALGGKDNYEIDREVLAQARRVAPEVADLAVSNRKFLLRVVRFLVDRCGIRQVVDCGAGLPTTENTHQVAQRVAPDTVVVYVNSDPVVFAHGQALLTENELTHFISANIFRPDEVLGHEVVYKHLDLTEPVALLQVGTLHHYLGSDGGELMRQYVEALPSGSYVAVSHFFDPETPELTPLARGLEESFLTGPMASGRFRTRAELSEFLPGLEIIPPGPGKPADWELSDLWWPEGPRLRPLNAVQQCIAAAVARKP</sequence>
<comment type="caution">
    <text evidence="1">The sequence shown here is derived from an EMBL/GenBank/DDBJ whole genome shotgun (WGS) entry which is preliminary data.</text>
</comment>
<gene>
    <name evidence="1" type="ORF">BU204_26465</name>
</gene>
<organism evidence="1 2">
    <name type="scientific">Actinophytocola xanthii</name>
    <dbReference type="NCBI Taxonomy" id="1912961"/>
    <lineage>
        <taxon>Bacteria</taxon>
        <taxon>Bacillati</taxon>
        <taxon>Actinomycetota</taxon>
        <taxon>Actinomycetes</taxon>
        <taxon>Pseudonocardiales</taxon>
        <taxon>Pseudonocardiaceae</taxon>
    </lineage>
</organism>
<evidence type="ECO:0000313" key="1">
    <source>
        <dbReference type="EMBL" id="OLF13592.1"/>
    </source>
</evidence>
<protein>
    <recommendedName>
        <fullName evidence="3">SAM-dependent methyltransferase</fullName>
    </recommendedName>
</protein>
<keyword evidence="2" id="KW-1185">Reference proteome</keyword>
<accession>A0A1Q8CH02</accession>
<dbReference type="Proteomes" id="UP000185596">
    <property type="component" value="Unassembled WGS sequence"/>
</dbReference>
<dbReference type="SUPFAM" id="SSF53335">
    <property type="entry name" value="S-adenosyl-L-methionine-dependent methyltransferases"/>
    <property type="match status" value="1"/>
</dbReference>
<name>A0A1Q8CH02_9PSEU</name>
<dbReference type="PIRSF" id="PIRSF017393">
    <property type="entry name" value="MTase_SAV2177"/>
    <property type="match status" value="1"/>
</dbReference>
<dbReference type="RefSeq" id="WP_075128468.1">
    <property type="nucleotide sequence ID" value="NZ_MSIE01000053.1"/>
</dbReference>
<dbReference type="AlphaFoldDB" id="A0A1Q8CH02"/>